<keyword evidence="4" id="KW-0997">Cell inner membrane</keyword>
<proteinExistence type="predicted"/>
<accession>A0AA87Q3X3</accession>
<keyword evidence="10 12" id="KW-0472">Membrane</keyword>
<feature type="transmembrane region" description="Helical" evidence="12">
    <location>
        <begin position="97"/>
        <end position="115"/>
    </location>
</feature>
<dbReference type="PANTHER" id="PTHR30561:SF9">
    <property type="entry name" value="4-AMINO-4-DEOXY-L-ARABINOSE-PHOSPHOUNDECAPRENOL FLIPPASE SUBUNIT ARNF-RELATED"/>
    <property type="match status" value="1"/>
</dbReference>
<evidence type="ECO:0000256" key="2">
    <source>
        <dbReference type="ARBA" id="ARBA00022475"/>
    </source>
</evidence>
<dbReference type="AlphaFoldDB" id="A0AA87Q3X3"/>
<evidence type="ECO:0000256" key="8">
    <source>
        <dbReference type="ARBA" id="ARBA00022989"/>
    </source>
</evidence>
<evidence type="ECO:0000256" key="7">
    <source>
        <dbReference type="ARBA" id="ARBA00022985"/>
    </source>
</evidence>
<keyword evidence="9" id="KW-0443">Lipid metabolism</keyword>
<evidence type="ECO:0000256" key="3">
    <source>
        <dbReference type="ARBA" id="ARBA00022516"/>
    </source>
</evidence>
<sequence length="142" mass="15337">MSSMRLSWLAVPVLNTLFQFFVKHGAEQLGDATGVGWLWQALGSHWILAAIAVEIACFFIWMNVLSELDLSRAFPLSGISYVLIIATGWLVFGEPVVGLQVIGSGLILTGVWLIAGASGEATSGGDWHEKRGSLRPHSGEDR</sequence>
<gene>
    <name evidence="14" type="ORF">RRH01S_04_01980</name>
</gene>
<feature type="region of interest" description="Disordered" evidence="11">
    <location>
        <begin position="121"/>
        <end position="142"/>
    </location>
</feature>
<evidence type="ECO:0000256" key="6">
    <source>
        <dbReference type="ARBA" id="ARBA00022692"/>
    </source>
</evidence>
<evidence type="ECO:0000256" key="1">
    <source>
        <dbReference type="ARBA" id="ARBA00004651"/>
    </source>
</evidence>
<evidence type="ECO:0000313" key="15">
    <source>
        <dbReference type="Proteomes" id="UP000026941"/>
    </source>
</evidence>
<keyword evidence="6 12" id="KW-0812">Transmembrane</keyword>
<evidence type="ECO:0000313" key="14">
    <source>
        <dbReference type="EMBL" id="GAJ92645.1"/>
    </source>
</evidence>
<evidence type="ECO:0000256" key="5">
    <source>
        <dbReference type="ARBA" id="ARBA00022556"/>
    </source>
</evidence>
<dbReference type="InterPro" id="IPR037185">
    <property type="entry name" value="EmrE-like"/>
</dbReference>
<dbReference type="Proteomes" id="UP000026941">
    <property type="component" value="Unassembled WGS sequence"/>
</dbReference>
<dbReference type="SUPFAM" id="SSF103481">
    <property type="entry name" value="Multidrug resistance efflux transporter EmrE"/>
    <property type="match status" value="1"/>
</dbReference>
<evidence type="ECO:0000256" key="11">
    <source>
        <dbReference type="SAM" id="MobiDB-lite"/>
    </source>
</evidence>
<keyword evidence="7" id="KW-0448">Lipopolysaccharide biosynthesis</keyword>
<keyword evidence="5" id="KW-0441">Lipid A biosynthesis</keyword>
<organism evidence="14 15">
    <name type="scientific">Rhizobium rhizogenes NBRC 13257</name>
    <dbReference type="NCBI Taxonomy" id="1220581"/>
    <lineage>
        <taxon>Bacteria</taxon>
        <taxon>Pseudomonadati</taxon>
        <taxon>Pseudomonadota</taxon>
        <taxon>Alphaproteobacteria</taxon>
        <taxon>Hyphomicrobiales</taxon>
        <taxon>Rhizobiaceae</taxon>
        <taxon>Rhizobium/Agrobacterium group</taxon>
        <taxon>Rhizobium</taxon>
    </lineage>
</organism>
<dbReference type="EMBL" id="BAYX01000004">
    <property type="protein sequence ID" value="GAJ92645.1"/>
    <property type="molecule type" value="Genomic_DNA"/>
</dbReference>
<dbReference type="Gene3D" id="1.10.3730.20">
    <property type="match status" value="1"/>
</dbReference>
<feature type="compositionally biased region" description="Basic and acidic residues" evidence="11">
    <location>
        <begin position="126"/>
        <end position="142"/>
    </location>
</feature>
<evidence type="ECO:0000256" key="12">
    <source>
        <dbReference type="SAM" id="Phobius"/>
    </source>
</evidence>
<keyword evidence="2" id="KW-1003">Cell membrane</keyword>
<protein>
    <recommendedName>
        <fullName evidence="13">EamA domain-containing protein</fullName>
    </recommendedName>
</protein>
<feature type="domain" description="EamA" evidence="13">
    <location>
        <begin position="35"/>
        <end position="115"/>
    </location>
</feature>
<dbReference type="GO" id="GO:0005886">
    <property type="term" value="C:plasma membrane"/>
    <property type="evidence" value="ECO:0007669"/>
    <property type="project" value="UniProtKB-SubCell"/>
</dbReference>
<evidence type="ECO:0000256" key="9">
    <source>
        <dbReference type="ARBA" id="ARBA00023098"/>
    </source>
</evidence>
<dbReference type="PANTHER" id="PTHR30561">
    <property type="entry name" value="SMR FAMILY PROTON-DEPENDENT DRUG EFFLUX TRANSPORTER SUGE"/>
    <property type="match status" value="1"/>
</dbReference>
<dbReference type="GO" id="GO:0009103">
    <property type="term" value="P:lipopolysaccharide biosynthetic process"/>
    <property type="evidence" value="ECO:0007669"/>
    <property type="project" value="UniProtKB-KW"/>
</dbReference>
<dbReference type="Pfam" id="PF00892">
    <property type="entry name" value="EamA"/>
    <property type="match status" value="1"/>
</dbReference>
<evidence type="ECO:0000256" key="10">
    <source>
        <dbReference type="ARBA" id="ARBA00023136"/>
    </source>
</evidence>
<name>A0AA87Q3X3_RHIRH</name>
<evidence type="ECO:0000259" key="13">
    <source>
        <dbReference type="Pfam" id="PF00892"/>
    </source>
</evidence>
<feature type="transmembrane region" description="Helical" evidence="12">
    <location>
        <begin position="73"/>
        <end position="91"/>
    </location>
</feature>
<evidence type="ECO:0000256" key="4">
    <source>
        <dbReference type="ARBA" id="ARBA00022519"/>
    </source>
</evidence>
<comment type="subcellular location">
    <subcellularLocation>
        <location evidence="1">Cell membrane</location>
        <topology evidence="1">Multi-pass membrane protein</topology>
    </subcellularLocation>
</comment>
<dbReference type="GO" id="GO:0022857">
    <property type="term" value="F:transmembrane transporter activity"/>
    <property type="evidence" value="ECO:0007669"/>
    <property type="project" value="InterPro"/>
</dbReference>
<dbReference type="RefSeq" id="WP_034521772.1">
    <property type="nucleotide sequence ID" value="NZ_BAYX01000004.1"/>
</dbReference>
<keyword evidence="3" id="KW-0444">Lipid biosynthesis</keyword>
<dbReference type="InterPro" id="IPR000620">
    <property type="entry name" value="EamA_dom"/>
</dbReference>
<feature type="transmembrane region" description="Helical" evidence="12">
    <location>
        <begin position="43"/>
        <end position="61"/>
    </location>
</feature>
<dbReference type="GO" id="GO:0009245">
    <property type="term" value="P:lipid A biosynthetic process"/>
    <property type="evidence" value="ECO:0007669"/>
    <property type="project" value="UniProtKB-KW"/>
</dbReference>
<reference evidence="14 15" key="1">
    <citation type="submission" date="2014-05" db="EMBL/GenBank/DDBJ databases">
        <title>Whole genome shotgun sequence of Rhizobium rhizogenes NBRC 13257.</title>
        <authorList>
            <person name="Katano-Makiyama Y."/>
            <person name="Hosoyama A."/>
            <person name="Hashimoto M."/>
            <person name="Hosoyama Y."/>
            <person name="Noguchi M."/>
            <person name="Tsuchikane K."/>
            <person name="Kimura A."/>
            <person name="Ohji S."/>
            <person name="Ichikawa N."/>
            <person name="Yamazoe A."/>
            <person name="Fujita N."/>
        </authorList>
    </citation>
    <scope>NUCLEOTIDE SEQUENCE [LARGE SCALE GENOMIC DNA]</scope>
    <source>
        <strain evidence="14 15">NBRC 13257</strain>
    </source>
</reference>
<dbReference type="InterPro" id="IPR000390">
    <property type="entry name" value="Small_drug/metabolite_transptr"/>
</dbReference>
<keyword evidence="8 12" id="KW-1133">Transmembrane helix</keyword>
<dbReference type="GeneID" id="86850057"/>
<comment type="caution">
    <text evidence="14">The sequence shown here is derived from an EMBL/GenBank/DDBJ whole genome shotgun (WGS) entry which is preliminary data.</text>
</comment>